<dbReference type="Proteomes" id="UP000783287">
    <property type="component" value="Unassembled WGS sequence"/>
</dbReference>
<protein>
    <submittedName>
        <fullName evidence="1">Uncharacterized protein</fullName>
    </submittedName>
</protein>
<organism evidence="1 2">
    <name type="scientific">Candidatus Dojkabacteria bacterium</name>
    <dbReference type="NCBI Taxonomy" id="2099670"/>
    <lineage>
        <taxon>Bacteria</taxon>
        <taxon>Candidatus Dojkabacteria</taxon>
    </lineage>
</organism>
<gene>
    <name evidence="1" type="ORF">KC909_02720</name>
</gene>
<name>A0A955L594_9BACT</name>
<proteinExistence type="predicted"/>
<feature type="non-terminal residue" evidence="1">
    <location>
        <position position="1"/>
    </location>
</feature>
<evidence type="ECO:0000313" key="1">
    <source>
        <dbReference type="EMBL" id="MCA9383256.1"/>
    </source>
</evidence>
<comment type="caution">
    <text evidence="1">The sequence shown here is derived from an EMBL/GenBank/DDBJ whole genome shotgun (WGS) entry which is preliminary data.</text>
</comment>
<evidence type="ECO:0000313" key="2">
    <source>
        <dbReference type="Proteomes" id="UP000783287"/>
    </source>
</evidence>
<reference evidence="1" key="1">
    <citation type="submission" date="2020-04" db="EMBL/GenBank/DDBJ databases">
        <authorList>
            <person name="Zhang T."/>
        </authorList>
    </citation>
    <scope>NUCLEOTIDE SEQUENCE</scope>
    <source>
        <strain evidence="1">HKST-UBA14</strain>
    </source>
</reference>
<dbReference type="EMBL" id="JAGQLK010000045">
    <property type="protein sequence ID" value="MCA9383256.1"/>
    <property type="molecule type" value="Genomic_DNA"/>
</dbReference>
<reference evidence="1" key="2">
    <citation type="journal article" date="2021" name="Microbiome">
        <title>Successional dynamics and alternative stable states in a saline activated sludge microbial community over 9 years.</title>
        <authorList>
            <person name="Wang Y."/>
            <person name="Ye J."/>
            <person name="Ju F."/>
            <person name="Liu L."/>
            <person name="Boyd J.A."/>
            <person name="Deng Y."/>
            <person name="Parks D.H."/>
            <person name="Jiang X."/>
            <person name="Yin X."/>
            <person name="Woodcroft B.J."/>
            <person name="Tyson G.W."/>
            <person name="Hugenholtz P."/>
            <person name="Polz M.F."/>
            <person name="Zhang T."/>
        </authorList>
    </citation>
    <scope>NUCLEOTIDE SEQUENCE</scope>
    <source>
        <strain evidence="1">HKST-UBA14</strain>
    </source>
</reference>
<accession>A0A955L594</accession>
<dbReference type="AlphaFoldDB" id="A0A955L594"/>
<sequence length="61" mass="6530">TANVNIKVGTSIDENFMIPPGEAVLPKWGVVDGPVIITSDIDVYSTKRTLINGSFNEIIGL</sequence>